<dbReference type="InterPro" id="IPR004839">
    <property type="entry name" value="Aminotransferase_I/II_large"/>
</dbReference>
<proteinExistence type="predicted"/>
<dbReference type="GO" id="GO:0030170">
    <property type="term" value="F:pyridoxal phosphate binding"/>
    <property type="evidence" value="ECO:0007669"/>
    <property type="project" value="InterPro"/>
</dbReference>
<dbReference type="AlphaFoldDB" id="A0A9W7C258"/>
<dbReference type="PANTHER" id="PTHR43795:SF39">
    <property type="entry name" value="AMINOTRANSFERASE CLASS I_CLASSII DOMAIN-CONTAINING PROTEIN"/>
    <property type="match status" value="1"/>
</dbReference>
<dbReference type="InterPro" id="IPR015422">
    <property type="entry name" value="PyrdxlP-dep_Trfase_small"/>
</dbReference>
<sequence>MSIYFYISISTYLLLKQRNFESQFDRSGQDDGGGEEQEGRMSKRGKASQSPILPYISSFLACLENPYGPENQSGLISLCVAENKLLHSMLVERLSKTNPYKTPNIFSYNSMTGLPRLTSSISSLYSRKVLRGTTVEKSDCMITCGAAGGLEHLAFLLAEENDTVLIPSPYYAAFSNDLGVRAKLNLKGIDCGGIIGVDGLEESYDYRVKIVLITNPHNPTGRIYSVEELKEIVEWCRRMKVHLIVDEIYCMSVFKGRNFTSVIDVCDGSLGDYVHVIWAMSKDFGSSGSRIGCIFSANSSLKKSLSNVGVFTSVPNCVQEAYAEILEDEKWVDEYLDESVNQLKEGCEIVEGYLRKLGLEYVEAEGGMFVWANFGCLLPEDSWEGEEAFTVLMFEEGGVVLTPGQSQGASSPGWYRICYAWNPIPVLEVAMERLSYVVEVVRERGWVDLDVEDMDEVTVGGVRRRGSSWIGDS</sequence>
<dbReference type="Pfam" id="PF00155">
    <property type="entry name" value="Aminotran_1_2"/>
    <property type="match status" value="1"/>
</dbReference>
<dbReference type="PRINTS" id="PR00753">
    <property type="entry name" value="ACCSYNTHASE"/>
</dbReference>
<organism evidence="4 5">
    <name type="scientific">Triparma strigata</name>
    <dbReference type="NCBI Taxonomy" id="1606541"/>
    <lineage>
        <taxon>Eukaryota</taxon>
        <taxon>Sar</taxon>
        <taxon>Stramenopiles</taxon>
        <taxon>Ochrophyta</taxon>
        <taxon>Bolidophyceae</taxon>
        <taxon>Parmales</taxon>
        <taxon>Triparmaceae</taxon>
        <taxon>Triparma</taxon>
    </lineage>
</organism>
<reference evidence="5" key="1">
    <citation type="journal article" date="2023" name="Commun. Biol.">
        <title>Genome analysis of Parmales, the sister group of diatoms, reveals the evolutionary specialization of diatoms from phago-mixotrophs to photoautotrophs.</title>
        <authorList>
            <person name="Ban H."/>
            <person name="Sato S."/>
            <person name="Yoshikawa S."/>
            <person name="Yamada K."/>
            <person name="Nakamura Y."/>
            <person name="Ichinomiya M."/>
            <person name="Sato N."/>
            <person name="Blanc-Mathieu R."/>
            <person name="Endo H."/>
            <person name="Kuwata A."/>
            <person name="Ogata H."/>
        </authorList>
    </citation>
    <scope>NUCLEOTIDE SEQUENCE [LARGE SCALE GENOMIC DNA]</scope>
    <source>
        <strain evidence="5">NIES 3701</strain>
    </source>
</reference>
<keyword evidence="1" id="KW-0663">Pyridoxal phosphate</keyword>
<dbReference type="InterPro" id="IPR050478">
    <property type="entry name" value="Ethylene_sulfur-biosynth"/>
</dbReference>
<dbReference type="InterPro" id="IPR015421">
    <property type="entry name" value="PyrdxlP-dep_Trfase_major"/>
</dbReference>
<dbReference type="Proteomes" id="UP001165085">
    <property type="component" value="Unassembled WGS sequence"/>
</dbReference>
<evidence type="ECO:0000256" key="2">
    <source>
        <dbReference type="SAM" id="MobiDB-lite"/>
    </source>
</evidence>
<dbReference type="Gene3D" id="3.40.640.10">
    <property type="entry name" value="Type I PLP-dependent aspartate aminotransferase-like (Major domain)"/>
    <property type="match status" value="1"/>
</dbReference>
<comment type="caution">
    <text evidence="4">The sequence shown here is derived from an EMBL/GenBank/DDBJ whole genome shotgun (WGS) entry which is preliminary data.</text>
</comment>
<evidence type="ECO:0000259" key="3">
    <source>
        <dbReference type="Pfam" id="PF00155"/>
    </source>
</evidence>
<dbReference type="EMBL" id="BRXY01000502">
    <property type="protein sequence ID" value="GMH97839.1"/>
    <property type="molecule type" value="Genomic_DNA"/>
</dbReference>
<dbReference type="CDD" id="cd00609">
    <property type="entry name" value="AAT_like"/>
    <property type="match status" value="1"/>
</dbReference>
<accession>A0A9W7C258</accession>
<keyword evidence="5" id="KW-1185">Reference proteome</keyword>
<protein>
    <recommendedName>
        <fullName evidence="3">Aminotransferase class I/classII large domain-containing protein</fullName>
    </recommendedName>
</protein>
<name>A0A9W7C258_9STRA</name>
<feature type="domain" description="Aminotransferase class I/classII large" evidence="3">
    <location>
        <begin position="75"/>
        <end position="434"/>
    </location>
</feature>
<feature type="region of interest" description="Disordered" evidence="2">
    <location>
        <begin position="24"/>
        <end position="48"/>
    </location>
</feature>
<evidence type="ECO:0000313" key="4">
    <source>
        <dbReference type="EMBL" id="GMH97839.1"/>
    </source>
</evidence>
<dbReference type="PANTHER" id="PTHR43795">
    <property type="entry name" value="BIFUNCTIONAL ASPARTATE AMINOTRANSFERASE AND GLUTAMATE/ASPARTATE-PREPHENATE AMINOTRANSFERASE-RELATED"/>
    <property type="match status" value="1"/>
</dbReference>
<dbReference type="GO" id="GO:0006520">
    <property type="term" value="P:amino acid metabolic process"/>
    <property type="evidence" value="ECO:0007669"/>
    <property type="project" value="TreeGrafter"/>
</dbReference>
<dbReference type="Gene3D" id="3.90.1150.10">
    <property type="entry name" value="Aspartate Aminotransferase, domain 1"/>
    <property type="match status" value="1"/>
</dbReference>
<dbReference type="GO" id="GO:0008483">
    <property type="term" value="F:transaminase activity"/>
    <property type="evidence" value="ECO:0007669"/>
    <property type="project" value="TreeGrafter"/>
</dbReference>
<dbReference type="InterPro" id="IPR015424">
    <property type="entry name" value="PyrdxlP-dep_Trfase"/>
</dbReference>
<evidence type="ECO:0000256" key="1">
    <source>
        <dbReference type="ARBA" id="ARBA00022898"/>
    </source>
</evidence>
<dbReference type="OrthoDB" id="691673at2759"/>
<gene>
    <name evidence="4" type="ORF">TrST_g7082</name>
</gene>
<dbReference type="SUPFAM" id="SSF53383">
    <property type="entry name" value="PLP-dependent transferases"/>
    <property type="match status" value="1"/>
</dbReference>
<evidence type="ECO:0000313" key="5">
    <source>
        <dbReference type="Proteomes" id="UP001165085"/>
    </source>
</evidence>